<keyword evidence="3" id="KW-1185">Reference proteome</keyword>
<feature type="region of interest" description="Disordered" evidence="1">
    <location>
        <begin position="136"/>
        <end position="157"/>
    </location>
</feature>
<proteinExistence type="predicted"/>
<evidence type="ECO:0000256" key="1">
    <source>
        <dbReference type="SAM" id="MobiDB-lite"/>
    </source>
</evidence>
<evidence type="ECO:0000313" key="3">
    <source>
        <dbReference type="Proteomes" id="UP001219525"/>
    </source>
</evidence>
<sequence length="214" mass="23260">MERLFGGDVNSNSSDNDDDNEDEAFMYAAEDSAETSGFAYRDRLRDVLGSDHDAEEDEDVHEVEHSLIIPPHPPPLDDDDEPLDHNINSDHAPSLPSPSVSSGDNLTPPRAVSPGMIGSPSRLLAKPFLHPNVSRLRSYTPGSRPVSSASNGTLSSHFDDTSLSPSHFSAMSRVSSVSNLHTPSSSEAQIYSRGAAGDVVFRWTPLRNITHHLY</sequence>
<protein>
    <submittedName>
        <fullName evidence="2">Uncharacterized protein</fullName>
    </submittedName>
</protein>
<dbReference type="AlphaFoldDB" id="A0AAD6YUK6"/>
<accession>A0AAD6YUK6</accession>
<feature type="region of interest" description="Disordered" evidence="1">
    <location>
        <begin position="1"/>
        <end position="109"/>
    </location>
</feature>
<dbReference type="Proteomes" id="UP001219525">
    <property type="component" value="Unassembled WGS sequence"/>
</dbReference>
<gene>
    <name evidence="2" type="ORF">GGX14DRAFT_581631</name>
</gene>
<organism evidence="2 3">
    <name type="scientific">Mycena pura</name>
    <dbReference type="NCBI Taxonomy" id="153505"/>
    <lineage>
        <taxon>Eukaryota</taxon>
        <taxon>Fungi</taxon>
        <taxon>Dikarya</taxon>
        <taxon>Basidiomycota</taxon>
        <taxon>Agaricomycotina</taxon>
        <taxon>Agaricomycetes</taxon>
        <taxon>Agaricomycetidae</taxon>
        <taxon>Agaricales</taxon>
        <taxon>Marasmiineae</taxon>
        <taxon>Mycenaceae</taxon>
        <taxon>Mycena</taxon>
    </lineage>
</organism>
<dbReference type="EMBL" id="JARJCW010000001">
    <property type="protein sequence ID" value="KAJ7229920.1"/>
    <property type="molecule type" value="Genomic_DNA"/>
</dbReference>
<feature type="compositionally biased region" description="Acidic residues" evidence="1">
    <location>
        <begin position="15"/>
        <end position="24"/>
    </location>
</feature>
<comment type="caution">
    <text evidence="2">The sequence shown here is derived from an EMBL/GenBank/DDBJ whole genome shotgun (WGS) entry which is preliminary data.</text>
</comment>
<reference evidence="2" key="1">
    <citation type="submission" date="2023-03" db="EMBL/GenBank/DDBJ databases">
        <title>Massive genome expansion in bonnet fungi (Mycena s.s.) driven by repeated elements and novel gene families across ecological guilds.</title>
        <authorList>
            <consortium name="Lawrence Berkeley National Laboratory"/>
            <person name="Harder C.B."/>
            <person name="Miyauchi S."/>
            <person name="Viragh M."/>
            <person name="Kuo A."/>
            <person name="Thoen E."/>
            <person name="Andreopoulos B."/>
            <person name="Lu D."/>
            <person name="Skrede I."/>
            <person name="Drula E."/>
            <person name="Henrissat B."/>
            <person name="Morin E."/>
            <person name="Kohler A."/>
            <person name="Barry K."/>
            <person name="LaButti K."/>
            <person name="Morin E."/>
            <person name="Salamov A."/>
            <person name="Lipzen A."/>
            <person name="Mereny Z."/>
            <person name="Hegedus B."/>
            <person name="Baldrian P."/>
            <person name="Stursova M."/>
            <person name="Weitz H."/>
            <person name="Taylor A."/>
            <person name="Grigoriev I.V."/>
            <person name="Nagy L.G."/>
            <person name="Martin F."/>
            <person name="Kauserud H."/>
        </authorList>
    </citation>
    <scope>NUCLEOTIDE SEQUENCE</scope>
    <source>
        <strain evidence="2">9144</strain>
    </source>
</reference>
<feature type="compositionally biased region" description="Basic and acidic residues" evidence="1">
    <location>
        <begin position="40"/>
        <end position="52"/>
    </location>
</feature>
<name>A0AAD6YUK6_9AGAR</name>
<evidence type="ECO:0000313" key="2">
    <source>
        <dbReference type="EMBL" id="KAJ7229920.1"/>
    </source>
</evidence>